<feature type="compositionally biased region" description="Basic and acidic residues" evidence="1">
    <location>
        <begin position="337"/>
        <end position="362"/>
    </location>
</feature>
<organism evidence="2 3">
    <name type="scientific">Mollisia scopiformis</name>
    <name type="common">Conifer needle endophyte fungus</name>
    <name type="synonym">Phialocephala scopiformis</name>
    <dbReference type="NCBI Taxonomy" id="149040"/>
    <lineage>
        <taxon>Eukaryota</taxon>
        <taxon>Fungi</taxon>
        <taxon>Dikarya</taxon>
        <taxon>Ascomycota</taxon>
        <taxon>Pezizomycotina</taxon>
        <taxon>Leotiomycetes</taxon>
        <taxon>Helotiales</taxon>
        <taxon>Mollisiaceae</taxon>
        <taxon>Mollisia</taxon>
    </lineage>
</organism>
<evidence type="ECO:0000256" key="1">
    <source>
        <dbReference type="SAM" id="MobiDB-lite"/>
    </source>
</evidence>
<dbReference type="InParanoid" id="A0A194XQT7"/>
<dbReference type="AlphaFoldDB" id="A0A194XQT7"/>
<accession>A0A194XQT7</accession>
<feature type="region of interest" description="Disordered" evidence="1">
    <location>
        <begin position="69"/>
        <end position="383"/>
    </location>
</feature>
<gene>
    <name evidence="2" type="ORF">LY89DRAFT_664350</name>
</gene>
<feature type="compositionally biased region" description="Basic residues" evidence="1">
    <location>
        <begin position="85"/>
        <end position="96"/>
    </location>
</feature>
<dbReference type="EMBL" id="KQ947406">
    <property type="protein sequence ID" value="KUJ22536.1"/>
    <property type="molecule type" value="Genomic_DNA"/>
</dbReference>
<dbReference type="OrthoDB" id="4755622at2759"/>
<dbReference type="Proteomes" id="UP000070700">
    <property type="component" value="Unassembled WGS sequence"/>
</dbReference>
<feature type="compositionally biased region" description="Basic and acidic residues" evidence="1">
    <location>
        <begin position="266"/>
        <end position="291"/>
    </location>
</feature>
<dbReference type="KEGG" id="psco:LY89DRAFT_664350"/>
<evidence type="ECO:0000313" key="3">
    <source>
        <dbReference type="Proteomes" id="UP000070700"/>
    </source>
</evidence>
<dbReference type="GeneID" id="28822487"/>
<keyword evidence="3" id="KW-1185">Reference proteome</keyword>
<protein>
    <submittedName>
        <fullName evidence="2">Uncharacterized protein</fullName>
    </submittedName>
</protein>
<feature type="compositionally biased region" description="Low complexity" evidence="1">
    <location>
        <begin position="159"/>
        <end position="173"/>
    </location>
</feature>
<sequence>MTEAKMSLPAFSPKPHNTWIKVSVHTAKCDICHKHNTKVVQRCGLCNIQFCVLCIGQCGGTNHEADAASLDWNPDPSSAAAPSARRSKPKKPRVPRTPRTPLGQRTPNKDSPITSNGNPSKISKSQSKPTPRSSRVQGSNLQDFDQLNDSPTPHPRARPSQTQTFQQQPSYYGEEGDDDEEEMHYARTTASYSEEEEEEPSYHQRPRVSAEPAAPAPTQSPSYRIRKRPGTEKKTPVKGRNPFPYESERQVPESRVLYSENGYDQTTHDDMHEEQLRPRHMDDRQYDDRPLDYGPQTPSRQMTQSTPRSREYMSSQEALTTGSRATPTRPGQTAEFEDTRYSSRPDHEASSLEGNRLTERERRPRRRVSNTARARPRAPSPSLVRQMQVDEYRRTFGQIPEMAEVLARGDLAEIEEVVEVAKALMRDANGGN</sequence>
<name>A0A194XQT7_MOLSC</name>
<feature type="compositionally biased region" description="Polar residues" evidence="1">
    <location>
        <begin position="296"/>
        <end position="331"/>
    </location>
</feature>
<dbReference type="RefSeq" id="XP_018076891.1">
    <property type="nucleotide sequence ID" value="XM_018212761.1"/>
</dbReference>
<feature type="compositionally biased region" description="Polar residues" evidence="1">
    <location>
        <begin position="103"/>
        <end position="151"/>
    </location>
</feature>
<reference evidence="2 3" key="1">
    <citation type="submission" date="2015-10" db="EMBL/GenBank/DDBJ databases">
        <title>Full genome of DAOMC 229536 Phialocephala scopiformis, a fungal endophyte of spruce producing the potent anti-insectan compound rugulosin.</title>
        <authorList>
            <consortium name="DOE Joint Genome Institute"/>
            <person name="Walker A.K."/>
            <person name="Frasz S.L."/>
            <person name="Seifert K.A."/>
            <person name="Miller J.D."/>
            <person name="Mondo S.J."/>
            <person name="Labutti K."/>
            <person name="Lipzen A."/>
            <person name="Dockter R."/>
            <person name="Kennedy M."/>
            <person name="Grigoriev I.V."/>
            <person name="Spatafora J.W."/>
        </authorList>
    </citation>
    <scope>NUCLEOTIDE SEQUENCE [LARGE SCALE GENOMIC DNA]</scope>
    <source>
        <strain evidence="2 3">CBS 120377</strain>
    </source>
</reference>
<proteinExistence type="predicted"/>
<evidence type="ECO:0000313" key="2">
    <source>
        <dbReference type="EMBL" id="KUJ22536.1"/>
    </source>
</evidence>